<evidence type="ECO:0000313" key="19">
    <source>
        <dbReference type="Proteomes" id="UP001142055"/>
    </source>
</evidence>
<dbReference type="PRINTS" id="PR00106">
    <property type="entry name" value="DNAPOLB"/>
</dbReference>
<keyword evidence="8 13" id="KW-0239">DNA-directed DNA polymerase</keyword>
<comment type="similarity">
    <text evidence="2 13">Belongs to the DNA polymerase type-B family.</text>
</comment>
<dbReference type="InterPro" id="IPR043502">
    <property type="entry name" value="DNA/RNA_pol_sf"/>
</dbReference>
<dbReference type="Pfam" id="PF24055">
    <property type="entry name" value="POL3_N"/>
    <property type="match status" value="1"/>
</dbReference>
<comment type="subcellular location">
    <subcellularLocation>
        <location evidence="13">Nucleus</location>
    </subcellularLocation>
</comment>
<accession>A0A9Q0LYV7</accession>
<comment type="caution">
    <text evidence="18">The sequence shown here is derived from an EMBL/GenBank/DDBJ whole genome shotgun (WGS) entry which is preliminary data.</text>
</comment>
<evidence type="ECO:0000256" key="13">
    <source>
        <dbReference type="RuleBase" id="RU000442"/>
    </source>
</evidence>
<dbReference type="InterPro" id="IPR023211">
    <property type="entry name" value="DNA_pol_palm_dom_sf"/>
</dbReference>
<evidence type="ECO:0000256" key="11">
    <source>
        <dbReference type="ARBA" id="ARBA00023204"/>
    </source>
</evidence>
<evidence type="ECO:0000256" key="1">
    <source>
        <dbReference type="ARBA" id="ARBA00001966"/>
    </source>
</evidence>
<feature type="domain" description="DNA-directed DNA polymerase family B exonuclease" evidence="15">
    <location>
        <begin position="578"/>
        <end position="747"/>
    </location>
</feature>
<dbReference type="InterPro" id="IPR006133">
    <property type="entry name" value="DNA-dir_DNA_pol_B_exonuc"/>
</dbReference>
<dbReference type="Pfam" id="PF03104">
    <property type="entry name" value="DNA_pol_B_exo1"/>
    <property type="match status" value="1"/>
</dbReference>
<evidence type="ECO:0000256" key="9">
    <source>
        <dbReference type="ARBA" id="ARBA00023004"/>
    </source>
</evidence>
<dbReference type="InterPro" id="IPR056435">
    <property type="entry name" value="DPOD/Z_N"/>
</dbReference>
<protein>
    <recommendedName>
        <fullName evidence="13">DNA polymerase</fullName>
        <ecNumber evidence="13">2.7.7.7</ecNumber>
    </recommendedName>
</protein>
<keyword evidence="4 13" id="KW-0548">Nucleotidyltransferase</keyword>
<dbReference type="PROSITE" id="PS00116">
    <property type="entry name" value="DNA_POLYMERASE_B"/>
    <property type="match status" value="1"/>
</dbReference>
<keyword evidence="9 13" id="KW-0408">Iron</keyword>
<dbReference type="InterPro" id="IPR017964">
    <property type="entry name" value="DNA-dir_DNA_pol_B_CS"/>
</dbReference>
<keyword evidence="10 13" id="KW-0411">Iron-sulfur</keyword>
<dbReference type="GO" id="GO:0003677">
    <property type="term" value="F:DNA binding"/>
    <property type="evidence" value="ECO:0007669"/>
    <property type="project" value="UniProtKB-KW"/>
</dbReference>
<evidence type="ECO:0000256" key="6">
    <source>
        <dbReference type="ARBA" id="ARBA00022763"/>
    </source>
</evidence>
<evidence type="ECO:0000256" key="4">
    <source>
        <dbReference type="ARBA" id="ARBA00022695"/>
    </source>
</evidence>
<keyword evidence="5 13" id="KW-0479">Metal-binding</keyword>
<dbReference type="GO" id="GO:0000166">
    <property type="term" value="F:nucleotide binding"/>
    <property type="evidence" value="ECO:0007669"/>
    <property type="project" value="InterPro"/>
</dbReference>
<dbReference type="GO" id="GO:0003887">
    <property type="term" value="F:DNA-directed DNA polymerase activity"/>
    <property type="evidence" value="ECO:0007669"/>
    <property type="project" value="UniProtKB-KW"/>
</dbReference>
<dbReference type="GO" id="GO:0042276">
    <property type="term" value="P:error-prone translesion synthesis"/>
    <property type="evidence" value="ECO:0007669"/>
    <property type="project" value="TreeGrafter"/>
</dbReference>
<dbReference type="Proteomes" id="UP001142055">
    <property type="component" value="Chromosome 3"/>
</dbReference>
<keyword evidence="13" id="KW-0539">Nucleus</keyword>
<dbReference type="GO" id="GO:0005634">
    <property type="term" value="C:nucleus"/>
    <property type="evidence" value="ECO:0007669"/>
    <property type="project" value="UniProtKB-SubCell"/>
</dbReference>
<dbReference type="GO" id="GO:0016035">
    <property type="term" value="C:zeta DNA polymerase complex"/>
    <property type="evidence" value="ECO:0007669"/>
    <property type="project" value="InterPro"/>
</dbReference>
<dbReference type="PANTHER" id="PTHR45812:SF1">
    <property type="entry name" value="DNA POLYMERASE ZETA CATALYTIC SUBUNIT"/>
    <property type="match status" value="1"/>
</dbReference>
<dbReference type="Gene3D" id="3.90.1600.10">
    <property type="entry name" value="Palm domain of DNA polymerase"/>
    <property type="match status" value="1"/>
</dbReference>
<organism evidence="18 19">
    <name type="scientific">Blomia tropicalis</name>
    <name type="common">Mite</name>
    <dbReference type="NCBI Taxonomy" id="40697"/>
    <lineage>
        <taxon>Eukaryota</taxon>
        <taxon>Metazoa</taxon>
        <taxon>Ecdysozoa</taxon>
        <taxon>Arthropoda</taxon>
        <taxon>Chelicerata</taxon>
        <taxon>Arachnida</taxon>
        <taxon>Acari</taxon>
        <taxon>Acariformes</taxon>
        <taxon>Sarcoptiformes</taxon>
        <taxon>Astigmata</taxon>
        <taxon>Glycyphagoidea</taxon>
        <taxon>Echimyopodidae</taxon>
        <taxon>Blomia</taxon>
    </lineage>
</organism>
<dbReference type="GO" id="GO:0006260">
    <property type="term" value="P:DNA replication"/>
    <property type="evidence" value="ECO:0007669"/>
    <property type="project" value="UniProtKB-KW"/>
</dbReference>
<proteinExistence type="inferred from homology"/>
<dbReference type="CDD" id="cd05778">
    <property type="entry name" value="DNA_polB_zeta_exo"/>
    <property type="match status" value="1"/>
</dbReference>
<dbReference type="Gene3D" id="1.10.287.690">
    <property type="entry name" value="Helix hairpin bin"/>
    <property type="match status" value="1"/>
</dbReference>
<dbReference type="SUPFAM" id="SSF56672">
    <property type="entry name" value="DNA/RNA polymerases"/>
    <property type="match status" value="1"/>
</dbReference>
<dbReference type="Gene3D" id="3.30.420.10">
    <property type="entry name" value="Ribonuclease H-like superfamily/Ribonuclease H"/>
    <property type="match status" value="1"/>
</dbReference>
<evidence type="ECO:0000313" key="18">
    <source>
        <dbReference type="EMBL" id="KAJ6217023.1"/>
    </source>
</evidence>
<dbReference type="EMBL" id="JAPWDV010000003">
    <property type="protein sequence ID" value="KAJ6217023.1"/>
    <property type="molecule type" value="Genomic_DNA"/>
</dbReference>
<evidence type="ECO:0000256" key="8">
    <source>
        <dbReference type="ARBA" id="ARBA00022932"/>
    </source>
</evidence>
<dbReference type="InterPro" id="IPR042087">
    <property type="entry name" value="DNA_pol_B_thumb"/>
</dbReference>
<evidence type="ECO:0000256" key="5">
    <source>
        <dbReference type="ARBA" id="ARBA00022723"/>
    </source>
</evidence>
<dbReference type="InterPro" id="IPR006134">
    <property type="entry name" value="DNA-dir_DNA_pol_B_multi_dom"/>
</dbReference>
<keyword evidence="6" id="KW-0227">DNA damage</keyword>
<keyword evidence="13" id="KW-0235">DNA replication</keyword>
<evidence type="ECO:0000259" key="17">
    <source>
        <dbReference type="Pfam" id="PF24055"/>
    </source>
</evidence>
<evidence type="ECO:0000256" key="12">
    <source>
        <dbReference type="ARBA" id="ARBA00049244"/>
    </source>
</evidence>
<evidence type="ECO:0000256" key="2">
    <source>
        <dbReference type="ARBA" id="ARBA00005755"/>
    </source>
</evidence>
<evidence type="ECO:0000256" key="7">
    <source>
        <dbReference type="ARBA" id="ARBA00022833"/>
    </source>
</evidence>
<dbReference type="Pfam" id="PF14260">
    <property type="entry name" value="zf-C4pol"/>
    <property type="match status" value="1"/>
</dbReference>
<keyword evidence="13" id="KW-0238">DNA-binding</keyword>
<dbReference type="GO" id="GO:0008270">
    <property type="term" value="F:zinc ion binding"/>
    <property type="evidence" value="ECO:0007669"/>
    <property type="project" value="UniProtKB-KW"/>
</dbReference>
<feature type="domain" description="C4-type zinc-finger of DNA polymerase delta" evidence="16">
    <location>
        <begin position="1307"/>
        <end position="1393"/>
    </location>
</feature>
<dbReference type="Gene3D" id="3.30.342.10">
    <property type="entry name" value="DNA Polymerase, chain B, domain 1"/>
    <property type="match status" value="1"/>
</dbReference>
<dbReference type="PANTHER" id="PTHR45812">
    <property type="entry name" value="DNA POLYMERASE ZETA CATALYTIC SUBUNIT"/>
    <property type="match status" value="1"/>
</dbReference>
<dbReference type="EC" id="2.7.7.7" evidence="13"/>
<dbReference type="GO" id="GO:0000724">
    <property type="term" value="P:double-strand break repair via homologous recombination"/>
    <property type="evidence" value="ECO:0007669"/>
    <property type="project" value="TreeGrafter"/>
</dbReference>
<evidence type="ECO:0000259" key="16">
    <source>
        <dbReference type="Pfam" id="PF14260"/>
    </source>
</evidence>
<dbReference type="Gene3D" id="1.10.132.60">
    <property type="entry name" value="DNA polymerase family B, C-terminal domain"/>
    <property type="match status" value="1"/>
</dbReference>
<keyword evidence="11" id="KW-0234">DNA repair</keyword>
<keyword evidence="13" id="KW-0004">4Fe-4S</keyword>
<feature type="domain" description="DNA polymerase delta/zeta catalytic subunit N-terminal" evidence="17">
    <location>
        <begin position="84"/>
        <end position="135"/>
    </location>
</feature>
<gene>
    <name evidence="18" type="ORF">RDWZM_008180</name>
</gene>
<dbReference type="OMA" id="QFERICA"/>
<evidence type="ECO:0000256" key="3">
    <source>
        <dbReference type="ARBA" id="ARBA00022679"/>
    </source>
</evidence>
<keyword evidence="19" id="KW-1185">Reference proteome</keyword>
<dbReference type="Pfam" id="PF00136">
    <property type="entry name" value="DNA_pol_B"/>
    <property type="match status" value="1"/>
</dbReference>
<dbReference type="GO" id="GO:0051539">
    <property type="term" value="F:4 iron, 4 sulfur cluster binding"/>
    <property type="evidence" value="ECO:0007669"/>
    <property type="project" value="UniProtKB-KW"/>
</dbReference>
<keyword evidence="7 13" id="KW-0862">Zinc</keyword>
<dbReference type="InterPro" id="IPR006172">
    <property type="entry name" value="DNA-dir_DNA_pol_B"/>
</dbReference>
<dbReference type="SUPFAM" id="SSF53098">
    <property type="entry name" value="Ribonuclease H-like"/>
    <property type="match status" value="1"/>
</dbReference>
<evidence type="ECO:0000259" key="15">
    <source>
        <dbReference type="Pfam" id="PF03104"/>
    </source>
</evidence>
<name>A0A9Q0LYV7_BLOTA</name>
<dbReference type="SMART" id="SM00486">
    <property type="entry name" value="POLBc"/>
    <property type="match status" value="1"/>
</dbReference>
<dbReference type="InterPro" id="IPR036397">
    <property type="entry name" value="RNaseH_sf"/>
</dbReference>
<sequence length="1441" mass="167042">MEIRDDTFGSFRIGSTPPRIKVCLHLHQYFPHFSIRKNDLAASYGLANNEDHNQSINEKDIIEIFIGDLEYAIQNRLINENGLSNADEPRKNDGRSDGDDEHYIYNVKPYMSTSIYGFHSSPEMFVRFYFYSNWIMEIAKTILQSSSINNYPFVVYDCLEFTLQFYIDNQVYLNSIQIRDVTFRKNPNIDSIETNSNETNEKLNSLKLQIEWNDIPPSSTCFLECDSTVENIILSEHVKHFPQNKNYSPSLPGIIKLWNDQYFRYMKSEHLNYETFISALDDDLKRESVTSMKNKLDYQILGAFLEKDEICVPNVTPITNFTHINDSEPTLYDIEEIENEDLNEMNLTLKDLDLCDNLGSNELSQSLYCFDDFNVPERREDGFKIPQLDGMDDLDEGEMFLCAHRGKNIKLSLRKMSVELPKISAKHFINSNKICVNNQLKDRLPRKTKRSFESEIFYPDLEDPFFQYFHSTPQVSCKSSSSDRLHKKSRNNKKLSLQDMFEQTIVENVSPKVPKTRISFDLSQSSINENVFMADISSIISNNTSQQSFDPLPIETYTTLEWNRSLGMSVMSLELYACTRGDLIPNPNIDQIQFVTFCLYNEILSTEHSSLSDDENIDLGLICAIVVKPSQKLKQEKVNIGGKMVQMVYVSSEVELLQMLTHYVQTIDPDIMCGYEVDTLSWGFILQRCCVLGIEISAFSRITNHYQSRGNLRGSANTPPQVVGRIVLNIWNIMRKEVTLRTYVFENVYQHMVKERIPKFKNSYLNSLWANKPENQLDRYRVLEYYLIRTLGTIKMLCRTNLVSRTFDLSCLFGMRFEDVLNRGSQFRIESILLPLCRLENFVPIRFNKEYVRQQATPECIQLVMEPESALYREPVAVLDFQSLYPSVMIAYNYCYTTCLGKMKNIFRGNQTFGCYRLKTNRTVLQLLRDDIHISPNEVLFVKPNVRRGLLPKMLEDLLLTRYNQAIKMLKQRLDVCQLGLKMVANFTYGYTNANYSGRMPCADVADSIVSKGREALEQTIAFINQWGKQSGTGAKVIYGDTDSVFISFPGATKEDAFKWCHMLVKKISARHPYPMKIKLEKIFQPCLLLSKKRYCGYAYESPTQASPVFDAKGIETVRRDNCNAASKIMKRCIKILFETGGDIEQIKSYMQWQIKKIFNGRLSNVNDFIFGKEFWGLAFYTNQTVMPSCIIARQRLSKDPLAEPKRKDRVPYVIVSGQPTDRVADLVRDPDELLENRSLQLNAAYYIQRAIFPALTRVLEVLPGFEYSILMEWYEEVRHFRTTKLKLDSMVTGNDDVQQYFQTSLCVLCQRKIGPSIQVNNLPYPLCEQCMRSSQRSIVMIKERVHDASRRLHQFERICAQCTGGSGCHSTFNNWGTPRHQCRALTCSILFRYHQAIQDYNIVNQVDQHISSRFDHLNPIHHMHVNRLLHAIDKEDDRDD</sequence>
<keyword evidence="13" id="KW-0863">Zinc-finger</keyword>
<comment type="catalytic activity">
    <reaction evidence="12 13">
        <text>DNA(n) + a 2'-deoxyribonucleoside 5'-triphosphate = DNA(n+1) + diphosphate</text>
        <dbReference type="Rhea" id="RHEA:22508"/>
        <dbReference type="Rhea" id="RHEA-COMP:17339"/>
        <dbReference type="Rhea" id="RHEA-COMP:17340"/>
        <dbReference type="ChEBI" id="CHEBI:33019"/>
        <dbReference type="ChEBI" id="CHEBI:61560"/>
        <dbReference type="ChEBI" id="CHEBI:173112"/>
        <dbReference type="EC" id="2.7.7.7"/>
    </reaction>
</comment>
<feature type="domain" description="DNA-directed DNA polymerase family B multifunctional" evidence="14">
    <location>
        <begin position="817"/>
        <end position="1262"/>
    </location>
</feature>
<reference evidence="18" key="1">
    <citation type="submission" date="2022-12" db="EMBL/GenBank/DDBJ databases">
        <title>Genome assemblies of Blomia tropicalis.</title>
        <authorList>
            <person name="Cui Y."/>
        </authorList>
    </citation>
    <scope>NUCLEOTIDE SEQUENCE</scope>
    <source>
        <tissue evidence="18">Adult mites</tissue>
    </source>
</reference>
<dbReference type="InterPro" id="IPR012337">
    <property type="entry name" value="RNaseH-like_sf"/>
</dbReference>
<dbReference type="InterPro" id="IPR025687">
    <property type="entry name" value="Znf-C4pol"/>
</dbReference>
<comment type="cofactor">
    <cofactor evidence="1 13">
        <name>[4Fe-4S] cluster</name>
        <dbReference type="ChEBI" id="CHEBI:49883"/>
    </cofactor>
</comment>
<keyword evidence="3 13" id="KW-0808">Transferase</keyword>
<evidence type="ECO:0000256" key="10">
    <source>
        <dbReference type="ARBA" id="ARBA00023014"/>
    </source>
</evidence>
<dbReference type="InterPro" id="IPR030559">
    <property type="entry name" value="PolZ_Rev3"/>
</dbReference>
<evidence type="ECO:0000259" key="14">
    <source>
        <dbReference type="Pfam" id="PF00136"/>
    </source>
</evidence>